<dbReference type="EMBL" id="VSSQ01022497">
    <property type="protein sequence ID" value="MPM68847.1"/>
    <property type="molecule type" value="Genomic_DNA"/>
</dbReference>
<protein>
    <submittedName>
        <fullName evidence="1">Uncharacterized protein</fullName>
    </submittedName>
</protein>
<dbReference type="AlphaFoldDB" id="A0A645BUG7"/>
<sequence length="116" mass="12469">MQALVNPHQGILNSYFYNSRINTINHNVLNIQRMVDCRTDGTIVAAGYSEIANSAITGNVTVVSALSDVRPTGIFCSQFSAITWTGPLSLDASSNYYFVNSGSSLVGGKTILYSLL</sequence>
<reference evidence="1" key="1">
    <citation type="submission" date="2019-08" db="EMBL/GenBank/DDBJ databases">
        <authorList>
            <person name="Kucharzyk K."/>
            <person name="Murdoch R.W."/>
            <person name="Higgins S."/>
            <person name="Loffler F."/>
        </authorList>
    </citation>
    <scope>NUCLEOTIDE SEQUENCE</scope>
</reference>
<accession>A0A645BUG7</accession>
<proteinExistence type="predicted"/>
<comment type="caution">
    <text evidence="1">The sequence shown here is derived from an EMBL/GenBank/DDBJ whole genome shotgun (WGS) entry which is preliminary data.</text>
</comment>
<evidence type="ECO:0000313" key="1">
    <source>
        <dbReference type="EMBL" id="MPM68847.1"/>
    </source>
</evidence>
<organism evidence="1">
    <name type="scientific">bioreactor metagenome</name>
    <dbReference type="NCBI Taxonomy" id="1076179"/>
    <lineage>
        <taxon>unclassified sequences</taxon>
        <taxon>metagenomes</taxon>
        <taxon>ecological metagenomes</taxon>
    </lineage>
</organism>
<gene>
    <name evidence="1" type="ORF">SDC9_115782</name>
</gene>
<name>A0A645BUG7_9ZZZZ</name>